<dbReference type="EMBL" id="JANVFT010000128">
    <property type="protein sequence ID" value="KAJ4465342.1"/>
    <property type="molecule type" value="Genomic_DNA"/>
</dbReference>
<feature type="coiled-coil region" evidence="8">
    <location>
        <begin position="848"/>
        <end position="879"/>
    </location>
</feature>
<dbReference type="PROSITE" id="PS51192">
    <property type="entry name" value="HELICASE_ATP_BIND_1"/>
    <property type="match status" value="1"/>
</dbReference>
<dbReference type="InterPro" id="IPR059033">
    <property type="entry name" value="C144_05_dom"/>
</dbReference>
<evidence type="ECO:0000256" key="3">
    <source>
        <dbReference type="ARBA" id="ARBA00022771"/>
    </source>
</evidence>
<evidence type="ECO:0000259" key="11">
    <source>
        <dbReference type="PROSITE" id="PS51192"/>
    </source>
</evidence>
<protein>
    <submittedName>
        <fullName evidence="12">SNF2 family N-terminal domain-containing protein</fullName>
    </submittedName>
</protein>
<keyword evidence="8" id="KW-0175">Coiled coil</keyword>
<dbReference type="SMART" id="SM00184">
    <property type="entry name" value="RING"/>
    <property type="match status" value="1"/>
</dbReference>
<feature type="domain" description="Helicase ATP-binding" evidence="11">
    <location>
        <begin position="409"/>
        <end position="672"/>
    </location>
</feature>
<feature type="region of interest" description="Disordered" evidence="9">
    <location>
        <begin position="509"/>
        <end position="541"/>
    </location>
</feature>
<accession>A0ABQ8V439</accession>
<dbReference type="Pfam" id="PF26021">
    <property type="entry name" value="Ferritin_C144_05"/>
    <property type="match status" value="1"/>
</dbReference>
<feature type="domain" description="RING-type" evidence="10">
    <location>
        <begin position="1308"/>
        <end position="1348"/>
    </location>
</feature>
<feature type="region of interest" description="Disordered" evidence="9">
    <location>
        <begin position="1632"/>
        <end position="1665"/>
    </location>
</feature>
<reference evidence="12" key="1">
    <citation type="submission" date="2022-08" db="EMBL/GenBank/DDBJ databases">
        <title>A Global Phylogenomic Analysis of the Shiitake Genus Lentinula.</title>
        <authorList>
            <consortium name="DOE Joint Genome Institute"/>
            <person name="Sierra-Patev S."/>
            <person name="Min B."/>
            <person name="Naranjo-Ortiz M."/>
            <person name="Looney B."/>
            <person name="Konkel Z."/>
            <person name="Slot J.C."/>
            <person name="Sakamoto Y."/>
            <person name="Steenwyk J.L."/>
            <person name="Rokas A."/>
            <person name="Carro J."/>
            <person name="Camarero S."/>
            <person name="Ferreira P."/>
            <person name="Molpeceres G."/>
            <person name="Ruiz-Duenas F.J."/>
            <person name="Serrano A."/>
            <person name="Henrissat B."/>
            <person name="Drula E."/>
            <person name="Hughes K.W."/>
            <person name="Mata J.L."/>
            <person name="Ishikawa N.K."/>
            <person name="Vargas-Isla R."/>
            <person name="Ushijima S."/>
            <person name="Smith C.A."/>
            <person name="Ahrendt S."/>
            <person name="Andreopoulos W."/>
            <person name="He G."/>
            <person name="Labutti K."/>
            <person name="Lipzen A."/>
            <person name="Ng V."/>
            <person name="Riley R."/>
            <person name="Sandor L."/>
            <person name="Barry K."/>
            <person name="Martinez A.T."/>
            <person name="Xiao Y."/>
            <person name="Gibbons J.G."/>
            <person name="Terashima K."/>
            <person name="Grigoriev I.V."/>
            <person name="Hibbett D.S."/>
        </authorList>
    </citation>
    <scope>NUCLEOTIDE SEQUENCE</scope>
    <source>
        <strain evidence="12">RHP3577 ss4</strain>
    </source>
</reference>
<evidence type="ECO:0000313" key="13">
    <source>
        <dbReference type="Proteomes" id="UP001150217"/>
    </source>
</evidence>
<comment type="caution">
    <text evidence="12">The sequence shown here is derived from an EMBL/GenBank/DDBJ whole genome shotgun (WGS) entry which is preliminary data.</text>
</comment>
<evidence type="ECO:0000256" key="6">
    <source>
        <dbReference type="ARBA" id="ARBA00022840"/>
    </source>
</evidence>
<dbReference type="CDD" id="cd18793">
    <property type="entry name" value="SF2_C_SNF"/>
    <property type="match status" value="1"/>
</dbReference>
<dbReference type="InterPro" id="IPR052583">
    <property type="entry name" value="ATP-helicase/E3_Ub-Ligase"/>
</dbReference>
<dbReference type="InterPro" id="IPR014001">
    <property type="entry name" value="Helicase_ATP-bd"/>
</dbReference>
<keyword evidence="1" id="KW-0479">Metal-binding</keyword>
<name>A0ABQ8V439_9AGAR</name>
<dbReference type="InterPro" id="IPR017907">
    <property type="entry name" value="Znf_RING_CS"/>
</dbReference>
<keyword evidence="4" id="KW-0378">Hydrolase</keyword>
<evidence type="ECO:0000256" key="9">
    <source>
        <dbReference type="SAM" id="MobiDB-lite"/>
    </source>
</evidence>
<feature type="region of interest" description="Disordered" evidence="9">
    <location>
        <begin position="49"/>
        <end position="91"/>
    </location>
</feature>
<dbReference type="SMART" id="SM00487">
    <property type="entry name" value="DEXDc"/>
    <property type="match status" value="1"/>
</dbReference>
<dbReference type="Proteomes" id="UP001150217">
    <property type="component" value="Unassembled WGS sequence"/>
</dbReference>
<evidence type="ECO:0000256" key="5">
    <source>
        <dbReference type="ARBA" id="ARBA00022833"/>
    </source>
</evidence>
<dbReference type="InterPro" id="IPR027417">
    <property type="entry name" value="P-loop_NTPase"/>
</dbReference>
<keyword evidence="5" id="KW-0862">Zinc</keyword>
<dbReference type="SUPFAM" id="SSF52540">
    <property type="entry name" value="P-loop containing nucleoside triphosphate hydrolases"/>
    <property type="match status" value="2"/>
</dbReference>
<evidence type="ECO:0000256" key="1">
    <source>
        <dbReference type="ARBA" id="ARBA00022723"/>
    </source>
</evidence>
<dbReference type="InterPro" id="IPR013083">
    <property type="entry name" value="Znf_RING/FYVE/PHD"/>
</dbReference>
<dbReference type="InterPro" id="IPR038718">
    <property type="entry name" value="SNF2-like_sf"/>
</dbReference>
<dbReference type="InterPro" id="IPR018957">
    <property type="entry name" value="Znf_C3HC4_RING-type"/>
</dbReference>
<keyword evidence="3 7" id="KW-0863">Zinc-finger</keyword>
<dbReference type="Pfam" id="PF00097">
    <property type="entry name" value="zf-C3HC4"/>
    <property type="match status" value="1"/>
</dbReference>
<feature type="compositionally biased region" description="Basic and acidic residues" evidence="9">
    <location>
        <begin position="891"/>
        <end position="909"/>
    </location>
</feature>
<evidence type="ECO:0000259" key="10">
    <source>
        <dbReference type="PROSITE" id="PS50089"/>
    </source>
</evidence>
<keyword evidence="6" id="KW-0067">ATP-binding</keyword>
<dbReference type="Gene3D" id="3.30.40.10">
    <property type="entry name" value="Zinc/RING finger domain, C3HC4 (zinc finger)"/>
    <property type="match status" value="1"/>
</dbReference>
<proteinExistence type="predicted"/>
<evidence type="ECO:0000256" key="4">
    <source>
        <dbReference type="ARBA" id="ARBA00022801"/>
    </source>
</evidence>
<gene>
    <name evidence="12" type="ORF">C8R41DRAFT_858667</name>
</gene>
<evidence type="ECO:0000256" key="7">
    <source>
        <dbReference type="PROSITE-ProRule" id="PRU00175"/>
    </source>
</evidence>
<dbReference type="SUPFAM" id="SSF57850">
    <property type="entry name" value="RING/U-box"/>
    <property type="match status" value="1"/>
</dbReference>
<dbReference type="InterPro" id="IPR049730">
    <property type="entry name" value="SNF2/RAD54-like_C"/>
</dbReference>
<feature type="region of interest" description="Disordered" evidence="9">
    <location>
        <begin position="882"/>
        <end position="940"/>
    </location>
</feature>
<dbReference type="PANTHER" id="PTHR45865">
    <property type="entry name" value="E3 UBIQUITIN-PROTEIN LIGASE SHPRH FAMILY MEMBER"/>
    <property type="match status" value="1"/>
</dbReference>
<dbReference type="Gene3D" id="3.40.50.300">
    <property type="entry name" value="P-loop containing nucleotide triphosphate hydrolases"/>
    <property type="match status" value="2"/>
</dbReference>
<dbReference type="InterPro" id="IPR000330">
    <property type="entry name" value="SNF2_N"/>
</dbReference>
<evidence type="ECO:0000256" key="8">
    <source>
        <dbReference type="SAM" id="Coils"/>
    </source>
</evidence>
<evidence type="ECO:0000313" key="12">
    <source>
        <dbReference type="EMBL" id="KAJ4465342.1"/>
    </source>
</evidence>
<dbReference type="InterPro" id="IPR001841">
    <property type="entry name" value="Znf_RING"/>
</dbReference>
<dbReference type="Pfam" id="PF00176">
    <property type="entry name" value="SNF2-rel_dom"/>
    <property type="match status" value="1"/>
</dbReference>
<sequence>MPKSTETHHVHNLKALEMVYRTGDSSHHSYRSALNLPEIIRLVHLQRTHTKSTATALRNGRSGKKRAQSPSPDSFNSSNKRSKTSEGAIAHTDPCPALMDYPSNLNGFSFQNLPEKNTNLVPAFHHIMEIDFTSEIPVDGLVDRFSSSNAWKGEEDWFRNELSRISMGHSEPFSIDLGEVKLAKTSAGRYVLTTPSSTMSTWLALVPVCNSWNLEQESFDFAYPNTKDLIHCLQVLAPHGRVATYLRSKFIIIPDANNAPSFRLHIELSGSFVTPTIFETIAKRPYIEDAQRRVLLFIYPPSPDPPSFEGVVNIPFYYSILGPAPPLASTVAEESMQPERLKPTLLPFQRRTVGWLLDREGMTVSKDGQIIPKDISSRFTFWQAVEMDGEEWFFHRLSGVLRPDSPFTDEEHDAYSGGILAEEPGLGKTIETISLILLNPAQHRFKPSLTRWDPEANVTVKAIKSTLIVTPANLASQWSEELKVHAPGLKVLVYGGWSSIKVPISDEQVEQERQQRQKAQQKAQKKSGRARTKAEAQANIKKKGKATAVDVGAIDVDVEEEEIVDWCSYVHGFDVVITTYTVLQSDFNVARVPPKRPRRDGVVYTNIARSRSPLILVEWARVVMDEVQMVGGGKTEDMVSLIPRRSSLAVSGTPARAQVSDLSHVLKFLRFDIESRLWKRLLLPGFAGEFHRLFKYYSVRTMKSQVSHELTIPQQTRYLVSIDMGKVERLVYDQSFEAILNDLGLDARGVAASEGWEVDGALLRSSIRRLRGICTHPQVGQLVGQNERLYKPGALKTMADVLQNMKDQNWRNLVEDWKSKIQAMIKIAQLKQLDMKLLNRFQPVLEVLLAVEKEAEGMIAEIERVIAEHDIKGEALKREAAEQRVLQTSKHAGESLSKGKDKQREKSPFSEDDEDEDEEDDAEDSDLPKTPAGKEHRDKRSALMHRLREARVQFHRVKFLQGDVYHNLGEMYTAQENGAYAVAEAVRRNLLKTTEQDAKNGMAQLHLDIIGGRAGVSKTDLLIPVPYLEQGGIRSADTIEELHEIIENVLNEQTELLWEWRSKIHSLLTQSLNSGEDDADGQEYQRTLDNQGEAETFLQAYAALLADRREALINERTLLAAHDAREVKQRKTKAAMKAIAHAKLDVPDDIEIQPEHEVLYKQLSERHKSLLLDLNGRAVRSILVDLTSAYARVEKSGPEKELLAAAVADLRKLISSQQTLMDKVGADLALFRKAFNQRVLYFRQLQEISDSVAEVEFEGRREDALDDSEKEAKDLEANMITTRAHQRYLDHLVKSNEENELDEDDKCCILCRCDFERGFITTCAHIFCEGCLKEWMGKKDGKNCPVCRVMIDMGNLQRFKLYEPQQPAAPNPIVNGELVPTSNRKIDYNMIDSTIFEEIQSMQAIGDYGSKIQTLVRHLMYLEQSDPGSKSIVFSAWADSLIIVQSALRDNGIQSIRIDRGTRGEGPVKKFKVKPEISVLLLHGERENAGLNVTCASRVFLLESVVHHGFEIQAIARIDRMGQTRPTEVYCYYAEDTVERNILDLAARQGLSLYTKANSAGTLNISSFANEKQAIESPAKKNTKAVKGDFISKIDDMLAVLFPHMFEDLEYLLPPEDSDIVMSDVTNTFPDAHSAVNESSGAGKGKGKTRAVQENAVAGPSRLRR</sequence>
<feature type="compositionally biased region" description="Acidic residues" evidence="9">
    <location>
        <begin position="910"/>
        <end position="925"/>
    </location>
</feature>
<organism evidence="12 13">
    <name type="scientific">Lentinula lateritia</name>
    <dbReference type="NCBI Taxonomy" id="40482"/>
    <lineage>
        <taxon>Eukaryota</taxon>
        <taxon>Fungi</taxon>
        <taxon>Dikarya</taxon>
        <taxon>Basidiomycota</taxon>
        <taxon>Agaricomycotina</taxon>
        <taxon>Agaricomycetes</taxon>
        <taxon>Agaricomycetidae</taxon>
        <taxon>Agaricales</taxon>
        <taxon>Marasmiineae</taxon>
        <taxon>Omphalotaceae</taxon>
        <taxon>Lentinula</taxon>
    </lineage>
</organism>
<evidence type="ECO:0000256" key="2">
    <source>
        <dbReference type="ARBA" id="ARBA00022741"/>
    </source>
</evidence>
<dbReference type="PROSITE" id="PS00518">
    <property type="entry name" value="ZF_RING_1"/>
    <property type="match status" value="1"/>
</dbReference>
<feature type="compositionally biased region" description="Polar residues" evidence="9">
    <location>
        <begin position="68"/>
        <end position="79"/>
    </location>
</feature>
<dbReference type="PROSITE" id="PS50089">
    <property type="entry name" value="ZF_RING_2"/>
    <property type="match status" value="1"/>
</dbReference>
<keyword evidence="13" id="KW-1185">Reference proteome</keyword>
<dbReference type="PANTHER" id="PTHR45865:SF1">
    <property type="entry name" value="E3 UBIQUITIN-PROTEIN LIGASE SHPRH"/>
    <property type="match status" value="1"/>
</dbReference>
<dbReference type="Gene3D" id="3.40.50.10810">
    <property type="entry name" value="Tandem AAA-ATPase domain"/>
    <property type="match status" value="2"/>
</dbReference>
<keyword evidence="2" id="KW-0547">Nucleotide-binding</keyword>